<protein>
    <submittedName>
        <fullName evidence="2">Uncharacterized protein</fullName>
    </submittedName>
</protein>
<gene>
    <name evidence="2" type="primary">Nfu_g_1_024638</name>
</gene>
<dbReference type="Gene3D" id="3.40.50.12690">
    <property type="match status" value="1"/>
</dbReference>
<reference evidence="2" key="1">
    <citation type="submission" date="2016-05" db="EMBL/GenBank/DDBJ databases">
        <authorList>
            <person name="Lavstsen T."/>
            <person name="Jespersen J.S."/>
        </authorList>
    </citation>
    <scope>NUCLEOTIDE SEQUENCE</scope>
    <source>
        <tissue evidence="2">Brain</tissue>
    </source>
</reference>
<reference evidence="2" key="2">
    <citation type="submission" date="2016-06" db="EMBL/GenBank/DDBJ databases">
        <title>The genome of a short-lived fish provides insights into sex chromosome evolution and the genetic control of aging.</title>
        <authorList>
            <person name="Reichwald K."/>
            <person name="Felder M."/>
            <person name="Petzold A."/>
            <person name="Koch P."/>
            <person name="Groth M."/>
            <person name="Platzer M."/>
        </authorList>
    </citation>
    <scope>NUCLEOTIDE SEQUENCE</scope>
    <source>
        <tissue evidence="2">Brain</tissue>
    </source>
</reference>
<dbReference type="SUPFAM" id="SSF52266">
    <property type="entry name" value="SGNH hydrolase"/>
    <property type="match status" value="1"/>
</dbReference>
<feature type="region of interest" description="Disordered" evidence="1">
    <location>
        <begin position="220"/>
        <end position="239"/>
    </location>
</feature>
<sequence length="239" mass="27173">MTRCFPSATIPALLDKLPGLLYSIPASVKRVIIHVESNDVTRRESVITQQHVNHLFDILKSSRMSVFISGPIPTVSRGYERFSRLLSLHSWLQSACRSHSFGFIDNFNLFWNRFSFFRRDVIHPNQHGSSMLTANSRYAVQSHRYTSMVDSLPQTCWFASQPSTPSLAISHTPTTNNITPYSLPTMQQSSVCLPKVTILKTQTQSFPTPVLLSASRHMNRIHGRRTQNSRCLRPSLSNR</sequence>
<dbReference type="AlphaFoldDB" id="A0A1A8CMI5"/>
<accession>A0A1A8CMI5</accession>
<evidence type="ECO:0000256" key="1">
    <source>
        <dbReference type="SAM" id="MobiDB-lite"/>
    </source>
</evidence>
<dbReference type="Gene3D" id="3.40.50.12700">
    <property type="match status" value="1"/>
</dbReference>
<name>A0A1A8CMI5_NOTKA</name>
<dbReference type="EMBL" id="HADZ01017023">
    <property type="protein sequence ID" value="SBP80964.1"/>
    <property type="molecule type" value="Transcribed_RNA"/>
</dbReference>
<evidence type="ECO:0000313" key="2">
    <source>
        <dbReference type="EMBL" id="SBP80964.1"/>
    </source>
</evidence>
<proteinExistence type="predicted"/>
<organism evidence="2">
    <name type="scientific">Nothobranchius kadleci</name>
    <name type="common">African annual killifish</name>
    <dbReference type="NCBI Taxonomy" id="1051664"/>
    <lineage>
        <taxon>Eukaryota</taxon>
        <taxon>Metazoa</taxon>
        <taxon>Chordata</taxon>
        <taxon>Craniata</taxon>
        <taxon>Vertebrata</taxon>
        <taxon>Euteleostomi</taxon>
        <taxon>Actinopterygii</taxon>
        <taxon>Neopterygii</taxon>
        <taxon>Teleostei</taxon>
        <taxon>Neoteleostei</taxon>
        <taxon>Acanthomorphata</taxon>
        <taxon>Ovalentaria</taxon>
        <taxon>Atherinomorphae</taxon>
        <taxon>Cyprinodontiformes</taxon>
        <taxon>Nothobranchiidae</taxon>
        <taxon>Nothobranchius</taxon>
    </lineage>
</organism>
<feature type="compositionally biased region" description="Polar residues" evidence="1">
    <location>
        <begin position="228"/>
        <end position="239"/>
    </location>
</feature>